<dbReference type="PANTHER" id="PTHR10492:SF57">
    <property type="entry name" value="ATP-DEPENDENT DNA HELICASE"/>
    <property type="match status" value="1"/>
</dbReference>
<feature type="domain" description="DNA helicase Pif1-like DEAD-box helicase" evidence="3">
    <location>
        <begin position="1035"/>
        <end position="1244"/>
    </location>
</feature>
<dbReference type="STRING" id="29170.A0A368GH99"/>
<feature type="compositionally biased region" description="Basic and acidic residues" evidence="2">
    <location>
        <begin position="12"/>
        <end position="70"/>
    </location>
</feature>
<dbReference type="Pfam" id="PF14214">
    <property type="entry name" value="Helitron_like_N"/>
    <property type="match status" value="1"/>
</dbReference>
<feature type="compositionally biased region" description="Basic and acidic residues" evidence="2">
    <location>
        <begin position="97"/>
        <end position="200"/>
    </location>
</feature>
<dbReference type="Pfam" id="PF21107">
    <property type="entry name" value="STPRs"/>
    <property type="match status" value="1"/>
</dbReference>
<dbReference type="EMBL" id="JOJR01000205">
    <property type="protein sequence ID" value="RCN42227.1"/>
    <property type="molecule type" value="Genomic_DNA"/>
</dbReference>
<feature type="domain" description="STPR" evidence="5">
    <location>
        <begin position="11"/>
        <end position="80"/>
    </location>
</feature>
<comment type="catalytic activity">
    <reaction evidence="1">
        <text>ATP + H2O = ADP + phosphate + H(+)</text>
        <dbReference type="Rhea" id="RHEA:13065"/>
        <dbReference type="ChEBI" id="CHEBI:15377"/>
        <dbReference type="ChEBI" id="CHEBI:15378"/>
        <dbReference type="ChEBI" id="CHEBI:30616"/>
        <dbReference type="ChEBI" id="CHEBI:43474"/>
        <dbReference type="ChEBI" id="CHEBI:456216"/>
        <dbReference type="EC" id="5.6.2.3"/>
    </reaction>
</comment>
<dbReference type="GO" id="GO:0043139">
    <property type="term" value="F:5'-3' DNA helicase activity"/>
    <property type="evidence" value="ECO:0007669"/>
    <property type="project" value="UniProtKB-EC"/>
</dbReference>
<reference evidence="7 8" key="1">
    <citation type="submission" date="2014-10" db="EMBL/GenBank/DDBJ databases">
        <title>Draft genome of the hookworm Ancylostoma caninum.</title>
        <authorList>
            <person name="Mitreva M."/>
        </authorList>
    </citation>
    <scope>NUCLEOTIDE SEQUENCE [LARGE SCALE GENOMIC DNA]</scope>
    <source>
        <strain evidence="7 8">Baltimore</strain>
    </source>
</reference>
<feature type="compositionally biased region" description="Basic and acidic residues" evidence="2">
    <location>
        <begin position="209"/>
        <end position="225"/>
    </location>
</feature>
<comment type="cofactor">
    <cofactor evidence="1">
        <name>Mg(2+)</name>
        <dbReference type="ChEBI" id="CHEBI:18420"/>
    </cofactor>
</comment>
<dbReference type="OrthoDB" id="5796349at2759"/>
<dbReference type="PANTHER" id="PTHR10492">
    <property type="match status" value="1"/>
</dbReference>
<evidence type="ECO:0000313" key="7">
    <source>
        <dbReference type="EMBL" id="RCN42227.1"/>
    </source>
</evidence>
<evidence type="ECO:0000313" key="8">
    <source>
        <dbReference type="Proteomes" id="UP000252519"/>
    </source>
</evidence>
<sequence length="1430" mass="164194">MPPKKRASLSRVDQKAKQMRESRAAETTEQRDARLEQNRLRMAESRAAETSQQRDSRLEEQRGRTAELRAIETPGQRSTRLEENRLRMAESMATETSEERDSRLDENRLRMAESRAAETSEERDSRLDENRLRMAESRAAETSEERDTRLEQNRLRMAESRTTETPQERDSRLEENRLRMAELRATETSERRSSRLDEQQQRAAASRAAETREQRENRFQNERVQRPNSRQASRRADLRLAAFRYDPNYNYREHPKVVIGKMDVICPHYQARKFRGEPPGMCCSGGKVKLPPLNPPPEPLRSYMSGTTAVSKHFLQNIRKYNSCFQMTSFGTTATVQEPGFMPTFKVRGQIYHRVGSLLPLPNENPRFLQIYFTGNEEQQADQRCENISGTRRNIVLDLQRMFHQHNNLVKLFKTALERMPTDEYKVVIRADKRPTGEHERRFNAPTVNEVAVVIVGEDVDRRDIIIQKRNDTLQRISETHQSYDALQYPVIFWEGEDGYHFNLKQTDPRTGSLTSRKISAKDFYASRIMIRDASSQHLLKCRQPFHQFIVDMYAKIESERLLFIRLNQRKLRVDDYIHLRDAVANDGNSTDVGRLVILPATFTGSPRHMHEYAQDAMLYVRTCGRPDLFITFTCNPEWTEIREELLEGQAPSDRHDLIARVFKQKLTKFMDVITKSHICGETRCWLYSVEWQKRGLPHAHILIWLKDKIHPTQIDSIISPEIPNPDQDPGLHEIITKNMIHGPCGPLNPNCSCMKDRKCTKKYPREFMQETQTGNDGYPLYRRRRPEEGGFTAIVKIRENNQQTEIEVDNRWVVPYSPLLSKMFEAHINVEYYNSVKSIKYICKYVNKGSDMAVFRLENEKSALDEIMQYLMGRYASTNEGVWHILSFPIHERYPPVVHLSVHLENGQRVYFTADNAEERAANPPNTTLTAFFLLCQQDAFARTLLYPEVPNVEDILLHRRTNPEVNFCAEIFNEALILLEDKCISISSKTLSELGLHGPSRTGVELVQSEVPRERNYNTEELERFVQDNEPLLVPDQRLAYEVIMVRNGSGGLFFLDAPGGTGKTFLINLLLAKIRKQNEIAVAVASSGIAATLLDGGRTAHSALKLPLDLARSENPVCNISKGSGKAQLLKTCKVIVWDECTMAHKRALEALDRTLQDIRENNRLMGGAVLVLAGDFRQTLPVIPRATPADELNACLKASYLWRHVRKMTLTTNMRVHLQGDLSARSFAQQLLRLGDGDYPVDPDNDLISFPSDFCSLTESPEELIVKVFPNITNNFRNHQWLCDRAILAPMNDGVNKINTEIQNQLPGPAATYESIDTVVDREQAVCYPTEFLNSLEPPGMPPHRLVLKVGSPIMLLRNMDPPKLCNGTRLCVKNLMPNVIEATILTGKAKGEDVFIPRIPMIPTDMPFDFKRLQFPMTSAHYSEQ</sequence>
<dbReference type="InterPro" id="IPR049163">
    <property type="entry name" value="Pif1-like_2B_dom"/>
</dbReference>
<dbReference type="InterPro" id="IPR048998">
    <property type="entry name" value="STPR"/>
</dbReference>
<feature type="region of interest" description="Disordered" evidence="2">
    <location>
        <begin position="1"/>
        <end position="235"/>
    </location>
</feature>
<dbReference type="GO" id="GO:0006310">
    <property type="term" value="P:DNA recombination"/>
    <property type="evidence" value="ECO:0007669"/>
    <property type="project" value="UniProtKB-KW"/>
</dbReference>
<dbReference type="Gene3D" id="3.40.50.300">
    <property type="entry name" value="P-loop containing nucleotide triphosphate hydrolases"/>
    <property type="match status" value="1"/>
</dbReference>
<dbReference type="Pfam" id="PF05970">
    <property type="entry name" value="PIF1"/>
    <property type="match status" value="1"/>
</dbReference>
<dbReference type="SUPFAM" id="SSF52540">
    <property type="entry name" value="P-loop containing nucleoside triphosphate hydrolases"/>
    <property type="match status" value="2"/>
</dbReference>
<dbReference type="Pfam" id="PF21530">
    <property type="entry name" value="Pif1_2B_dom"/>
    <property type="match status" value="1"/>
</dbReference>
<feature type="domain" description="Helitron helicase-like" evidence="4">
    <location>
        <begin position="524"/>
        <end position="704"/>
    </location>
</feature>
<dbReference type="GO" id="GO:0016887">
    <property type="term" value="F:ATP hydrolysis activity"/>
    <property type="evidence" value="ECO:0007669"/>
    <property type="project" value="RHEA"/>
</dbReference>
<dbReference type="Proteomes" id="UP000252519">
    <property type="component" value="Unassembled WGS sequence"/>
</dbReference>
<keyword evidence="1" id="KW-0547">Nucleotide-binding</keyword>
<dbReference type="InterPro" id="IPR025476">
    <property type="entry name" value="Helitron_helicase-like"/>
</dbReference>
<keyword evidence="1" id="KW-0347">Helicase</keyword>
<evidence type="ECO:0000259" key="4">
    <source>
        <dbReference type="Pfam" id="PF14214"/>
    </source>
</evidence>
<accession>A0A368GH99</accession>
<organism evidence="7 8">
    <name type="scientific">Ancylostoma caninum</name>
    <name type="common">Dog hookworm</name>
    <dbReference type="NCBI Taxonomy" id="29170"/>
    <lineage>
        <taxon>Eukaryota</taxon>
        <taxon>Metazoa</taxon>
        <taxon>Ecdysozoa</taxon>
        <taxon>Nematoda</taxon>
        <taxon>Chromadorea</taxon>
        <taxon>Rhabditida</taxon>
        <taxon>Rhabditina</taxon>
        <taxon>Rhabditomorpha</taxon>
        <taxon>Strongyloidea</taxon>
        <taxon>Ancylostomatidae</taxon>
        <taxon>Ancylostomatinae</taxon>
        <taxon>Ancylostoma</taxon>
    </lineage>
</organism>
<dbReference type="GO" id="GO:0000723">
    <property type="term" value="P:telomere maintenance"/>
    <property type="evidence" value="ECO:0007669"/>
    <property type="project" value="InterPro"/>
</dbReference>
<feature type="domain" description="DNA helicase Pif1-like 2B" evidence="6">
    <location>
        <begin position="1335"/>
        <end position="1380"/>
    </location>
</feature>
<keyword evidence="1" id="KW-0067">ATP-binding</keyword>
<name>A0A368GH99_ANCCA</name>
<dbReference type="InterPro" id="IPR010285">
    <property type="entry name" value="DNA_helicase_pif1-like_DEAD"/>
</dbReference>
<keyword evidence="1" id="KW-0233">DNA recombination</keyword>
<evidence type="ECO:0000256" key="2">
    <source>
        <dbReference type="SAM" id="MobiDB-lite"/>
    </source>
</evidence>
<comment type="caution">
    <text evidence="7">The sequence shown here is derived from an EMBL/GenBank/DDBJ whole genome shotgun (WGS) entry which is preliminary data.</text>
</comment>
<dbReference type="InterPro" id="IPR027417">
    <property type="entry name" value="P-loop_NTPase"/>
</dbReference>
<dbReference type="GO" id="GO:0005524">
    <property type="term" value="F:ATP binding"/>
    <property type="evidence" value="ECO:0007669"/>
    <property type="project" value="UniProtKB-KW"/>
</dbReference>
<dbReference type="EC" id="5.6.2.3" evidence="1"/>
<keyword evidence="1" id="KW-0234">DNA repair</keyword>
<comment type="similarity">
    <text evidence="1">Belongs to the helicase family.</text>
</comment>
<gene>
    <name evidence="7" type="ORF">ANCCAN_11822</name>
</gene>
<keyword evidence="8" id="KW-1185">Reference proteome</keyword>
<proteinExistence type="inferred from homology"/>
<keyword evidence="1" id="KW-0227">DNA damage</keyword>
<evidence type="ECO:0000256" key="1">
    <source>
        <dbReference type="RuleBase" id="RU363044"/>
    </source>
</evidence>
<evidence type="ECO:0000259" key="3">
    <source>
        <dbReference type="Pfam" id="PF05970"/>
    </source>
</evidence>
<dbReference type="GO" id="GO:0006281">
    <property type="term" value="P:DNA repair"/>
    <property type="evidence" value="ECO:0007669"/>
    <property type="project" value="UniProtKB-KW"/>
</dbReference>
<evidence type="ECO:0000259" key="5">
    <source>
        <dbReference type="Pfam" id="PF21107"/>
    </source>
</evidence>
<keyword evidence="1" id="KW-0378">Hydrolase</keyword>
<protein>
    <recommendedName>
        <fullName evidence="1">ATP-dependent DNA helicase</fullName>
        <ecNumber evidence="1">5.6.2.3</ecNumber>
    </recommendedName>
</protein>
<evidence type="ECO:0000259" key="6">
    <source>
        <dbReference type="Pfam" id="PF21530"/>
    </source>
</evidence>
<feature type="compositionally biased region" description="Basic and acidic residues" evidence="2">
    <location>
        <begin position="79"/>
        <end position="88"/>
    </location>
</feature>